<dbReference type="InterPro" id="IPR036388">
    <property type="entry name" value="WH-like_DNA-bd_sf"/>
</dbReference>
<comment type="caution">
    <text evidence="5">The sequence shown here is derived from an EMBL/GenBank/DDBJ whole genome shotgun (WGS) entry which is preliminary data.</text>
</comment>
<sequence>MTIATKLDCLTERENEVLGLISDGLSNQQIKETLFIEMRTVEHHINNVYSKLGLRDGEGGHARVLAARIHWEAGW</sequence>
<dbReference type="GO" id="GO:0003677">
    <property type="term" value="F:DNA binding"/>
    <property type="evidence" value="ECO:0007669"/>
    <property type="project" value="UniProtKB-KW"/>
</dbReference>
<dbReference type="Gene3D" id="1.10.10.10">
    <property type="entry name" value="Winged helix-like DNA-binding domain superfamily/Winged helix DNA-binding domain"/>
    <property type="match status" value="1"/>
</dbReference>
<feature type="domain" description="HTH luxR-type" evidence="4">
    <location>
        <begin position="3"/>
        <end position="74"/>
    </location>
</feature>
<dbReference type="AlphaFoldDB" id="A0A0F9H5W0"/>
<evidence type="ECO:0000256" key="1">
    <source>
        <dbReference type="ARBA" id="ARBA00023015"/>
    </source>
</evidence>
<evidence type="ECO:0000256" key="3">
    <source>
        <dbReference type="ARBA" id="ARBA00023163"/>
    </source>
</evidence>
<keyword evidence="1" id="KW-0805">Transcription regulation</keyword>
<dbReference type="PANTHER" id="PTHR44688:SF16">
    <property type="entry name" value="DNA-BINDING TRANSCRIPTIONAL ACTIVATOR DEVR_DOSR"/>
    <property type="match status" value="1"/>
</dbReference>
<dbReference type="CDD" id="cd06170">
    <property type="entry name" value="LuxR_C_like"/>
    <property type="match status" value="1"/>
</dbReference>
<dbReference type="InterPro" id="IPR000792">
    <property type="entry name" value="Tscrpt_reg_LuxR_C"/>
</dbReference>
<evidence type="ECO:0000259" key="4">
    <source>
        <dbReference type="PROSITE" id="PS50043"/>
    </source>
</evidence>
<protein>
    <recommendedName>
        <fullName evidence="4">HTH luxR-type domain-containing protein</fullName>
    </recommendedName>
</protein>
<name>A0A0F9H5W0_9ZZZZ</name>
<dbReference type="Pfam" id="PF00196">
    <property type="entry name" value="GerE"/>
    <property type="match status" value="1"/>
</dbReference>
<keyword evidence="3" id="KW-0804">Transcription</keyword>
<organism evidence="5">
    <name type="scientific">marine sediment metagenome</name>
    <dbReference type="NCBI Taxonomy" id="412755"/>
    <lineage>
        <taxon>unclassified sequences</taxon>
        <taxon>metagenomes</taxon>
        <taxon>ecological metagenomes</taxon>
    </lineage>
</organism>
<dbReference type="InterPro" id="IPR016032">
    <property type="entry name" value="Sig_transdc_resp-reg_C-effctor"/>
</dbReference>
<dbReference type="SMART" id="SM00421">
    <property type="entry name" value="HTH_LUXR"/>
    <property type="match status" value="1"/>
</dbReference>
<keyword evidence="2" id="KW-0238">DNA-binding</keyword>
<proteinExistence type="predicted"/>
<reference evidence="5" key="1">
    <citation type="journal article" date="2015" name="Nature">
        <title>Complex archaea that bridge the gap between prokaryotes and eukaryotes.</title>
        <authorList>
            <person name="Spang A."/>
            <person name="Saw J.H."/>
            <person name="Jorgensen S.L."/>
            <person name="Zaremba-Niedzwiedzka K."/>
            <person name="Martijn J."/>
            <person name="Lind A.E."/>
            <person name="van Eijk R."/>
            <person name="Schleper C."/>
            <person name="Guy L."/>
            <person name="Ettema T.J."/>
        </authorList>
    </citation>
    <scope>NUCLEOTIDE SEQUENCE</scope>
</reference>
<dbReference type="PANTHER" id="PTHR44688">
    <property type="entry name" value="DNA-BINDING TRANSCRIPTIONAL ACTIVATOR DEVR_DOSR"/>
    <property type="match status" value="1"/>
</dbReference>
<dbReference type="PRINTS" id="PR00038">
    <property type="entry name" value="HTHLUXR"/>
</dbReference>
<evidence type="ECO:0000256" key="2">
    <source>
        <dbReference type="ARBA" id="ARBA00023125"/>
    </source>
</evidence>
<accession>A0A0F9H5W0</accession>
<dbReference type="PROSITE" id="PS50043">
    <property type="entry name" value="HTH_LUXR_2"/>
    <property type="match status" value="1"/>
</dbReference>
<dbReference type="EMBL" id="LAZR01015994">
    <property type="protein sequence ID" value="KKM06435.1"/>
    <property type="molecule type" value="Genomic_DNA"/>
</dbReference>
<evidence type="ECO:0000313" key="5">
    <source>
        <dbReference type="EMBL" id="KKM06435.1"/>
    </source>
</evidence>
<dbReference type="GO" id="GO:0006355">
    <property type="term" value="P:regulation of DNA-templated transcription"/>
    <property type="evidence" value="ECO:0007669"/>
    <property type="project" value="InterPro"/>
</dbReference>
<dbReference type="SUPFAM" id="SSF46894">
    <property type="entry name" value="C-terminal effector domain of the bipartite response regulators"/>
    <property type="match status" value="1"/>
</dbReference>
<gene>
    <name evidence="5" type="ORF">LCGC14_1743990</name>
</gene>